<dbReference type="AlphaFoldDB" id="A0A9D1UDW4"/>
<dbReference type="InterPro" id="IPR029052">
    <property type="entry name" value="Metallo-depent_PP-like"/>
</dbReference>
<dbReference type="Gene3D" id="3.60.21.10">
    <property type="match status" value="1"/>
</dbReference>
<dbReference type="PANTHER" id="PTHR33393:SF13">
    <property type="entry name" value="PGA BIOSYNTHESIS PROTEIN CAPA"/>
    <property type="match status" value="1"/>
</dbReference>
<name>A0A9D1UDW4_9FIRM</name>
<evidence type="ECO:0000259" key="2">
    <source>
        <dbReference type="SMART" id="SM00854"/>
    </source>
</evidence>
<dbReference type="Proteomes" id="UP000824263">
    <property type="component" value="Unassembled WGS sequence"/>
</dbReference>
<dbReference type="InterPro" id="IPR019079">
    <property type="entry name" value="Capsule_synth_CapA"/>
</dbReference>
<dbReference type="InterPro" id="IPR052169">
    <property type="entry name" value="CW_Biosynth-Accessory"/>
</dbReference>
<gene>
    <name evidence="3" type="ORF">H9873_01065</name>
</gene>
<dbReference type="SMART" id="SM00854">
    <property type="entry name" value="PGA_cap"/>
    <property type="match status" value="1"/>
</dbReference>
<evidence type="ECO:0000313" key="3">
    <source>
        <dbReference type="EMBL" id="HIW82905.1"/>
    </source>
</evidence>
<dbReference type="PANTHER" id="PTHR33393">
    <property type="entry name" value="POLYGLUTAMINE SYNTHESIS ACCESSORY PROTEIN RV0574C-RELATED"/>
    <property type="match status" value="1"/>
</dbReference>
<proteinExistence type="inferred from homology"/>
<evidence type="ECO:0000256" key="1">
    <source>
        <dbReference type="ARBA" id="ARBA00005662"/>
    </source>
</evidence>
<dbReference type="EMBL" id="DXGF01000022">
    <property type="protein sequence ID" value="HIW82905.1"/>
    <property type="molecule type" value="Genomic_DNA"/>
</dbReference>
<sequence>MTGICEFAKHLDKQQEVRENITALKEAGAQVIIVNFHWGTEKKYVPNGTQKTLAHLAIDEGADLAIGHHSHVFQGIERYKGKCIAYSLGNFSFGGNSNPSDKDIMIFQQTFTVTDGELETNDDINVIPCTISSASEYNDYCPIPLEGSEKERVLEKLIEYSADITDIIHKTLSSSEASRYRIPRT</sequence>
<dbReference type="Pfam" id="PF09587">
    <property type="entry name" value="PGA_cap"/>
    <property type="match status" value="1"/>
</dbReference>
<accession>A0A9D1UDW4</accession>
<comment type="caution">
    <text evidence="3">The sequence shown here is derived from an EMBL/GenBank/DDBJ whole genome shotgun (WGS) entry which is preliminary data.</text>
</comment>
<protein>
    <submittedName>
        <fullName evidence="3">CapA family protein</fullName>
    </submittedName>
</protein>
<feature type="domain" description="Capsule synthesis protein CapA" evidence="2">
    <location>
        <begin position="1"/>
        <end position="95"/>
    </location>
</feature>
<comment type="similarity">
    <text evidence="1">Belongs to the CapA family.</text>
</comment>
<organism evidence="3 4">
    <name type="scientific">Candidatus Dorea gallistercoris</name>
    <dbReference type="NCBI Taxonomy" id="2838542"/>
    <lineage>
        <taxon>Bacteria</taxon>
        <taxon>Bacillati</taxon>
        <taxon>Bacillota</taxon>
        <taxon>Clostridia</taxon>
        <taxon>Lachnospirales</taxon>
        <taxon>Lachnospiraceae</taxon>
        <taxon>Dorea</taxon>
    </lineage>
</organism>
<dbReference type="SUPFAM" id="SSF56300">
    <property type="entry name" value="Metallo-dependent phosphatases"/>
    <property type="match status" value="1"/>
</dbReference>
<reference evidence="3" key="2">
    <citation type="submission" date="2021-04" db="EMBL/GenBank/DDBJ databases">
        <authorList>
            <person name="Gilroy R."/>
        </authorList>
    </citation>
    <scope>NUCLEOTIDE SEQUENCE</scope>
    <source>
        <strain evidence="3">ChiSxjej1B13-11762</strain>
    </source>
</reference>
<reference evidence="3" key="1">
    <citation type="journal article" date="2021" name="PeerJ">
        <title>Extensive microbial diversity within the chicken gut microbiome revealed by metagenomics and culture.</title>
        <authorList>
            <person name="Gilroy R."/>
            <person name="Ravi A."/>
            <person name="Getino M."/>
            <person name="Pursley I."/>
            <person name="Horton D.L."/>
            <person name="Alikhan N.F."/>
            <person name="Baker D."/>
            <person name="Gharbi K."/>
            <person name="Hall N."/>
            <person name="Watson M."/>
            <person name="Adriaenssens E.M."/>
            <person name="Foster-Nyarko E."/>
            <person name="Jarju S."/>
            <person name="Secka A."/>
            <person name="Antonio M."/>
            <person name="Oren A."/>
            <person name="Chaudhuri R.R."/>
            <person name="La Ragione R."/>
            <person name="Hildebrand F."/>
            <person name="Pallen M.J."/>
        </authorList>
    </citation>
    <scope>NUCLEOTIDE SEQUENCE</scope>
    <source>
        <strain evidence="3">ChiSxjej1B13-11762</strain>
    </source>
</reference>
<evidence type="ECO:0000313" key="4">
    <source>
        <dbReference type="Proteomes" id="UP000824263"/>
    </source>
</evidence>